<sequence>MFDDAGLEIGWAALFRFWPGDVLEIPANEFYPDMEVCQFWNEGTDAPPAPQGSDVPWRDVDRTTLGADRWKMGQFDYLDAVKARVNNFDETQLTAMGLWTCKMKMRTRAGNTLQHFAHLTSIQADYLITMSYKYMCPSDQHS</sequence>
<dbReference type="RefSeq" id="WP_065137753.1">
    <property type="nucleotide sequence ID" value="NZ_LZLM01000001.1"/>
</dbReference>
<gene>
    <name evidence="1" type="ORF">A5640_00045</name>
</gene>
<dbReference type="Proteomes" id="UP000093925">
    <property type="component" value="Unassembled WGS sequence"/>
</dbReference>
<accession>A0A1A3L1F5</accession>
<evidence type="ECO:0000313" key="1">
    <source>
        <dbReference type="EMBL" id="OBJ91080.1"/>
    </source>
</evidence>
<dbReference type="AlphaFoldDB" id="A0A1A3L1F5"/>
<reference evidence="1 2" key="1">
    <citation type="submission" date="2016-06" db="EMBL/GenBank/DDBJ databases">
        <authorList>
            <person name="Kjaerup R.B."/>
            <person name="Dalgaard T.S."/>
            <person name="Juul-Madsen H.R."/>
        </authorList>
    </citation>
    <scope>NUCLEOTIDE SEQUENCE [LARGE SCALE GENOMIC DNA]</scope>
    <source>
        <strain evidence="1 2">1276495.2</strain>
    </source>
</reference>
<organism evidence="1 2">
    <name type="scientific">Mycobacterium asiaticum</name>
    <dbReference type="NCBI Taxonomy" id="1790"/>
    <lineage>
        <taxon>Bacteria</taxon>
        <taxon>Bacillati</taxon>
        <taxon>Actinomycetota</taxon>
        <taxon>Actinomycetes</taxon>
        <taxon>Mycobacteriales</taxon>
        <taxon>Mycobacteriaceae</taxon>
        <taxon>Mycobacterium</taxon>
    </lineage>
</organism>
<evidence type="ECO:0000313" key="2">
    <source>
        <dbReference type="Proteomes" id="UP000093925"/>
    </source>
</evidence>
<comment type="caution">
    <text evidence="1">The sequence shown here is derived from an EMBL/GenBank/DDBJ whole genome shotgun (WGS) entry which is preliminary data.</text>
</comment>
<proteinExistence type="predicted"/>
<name>A0A1A3L1F5_MYCAS</name>
<dbReference type="EMBL" id="LZLM01000001">
    <property type="protein sequence ID" value="OBJ91080.1"/>
    <property type="molecule type" value="Genomic_DNA"/>
</dbReference>
<protein>
    <submittedName>
        <fullName evidence="1">Uncharacterized protein</fullName>
    </submittedName>
</protein>